<dbReference type="SUPFAM" id="SSF82657">
    <property type="entry name" value="BolA-like"/>
    <property type="match status" value="1"/>
</dbReference>
<organism evidence="2">
    <name type="scientific">Corethron hystrix</name>
    <dbReference type="NCBI Taxonomy" id="216773"/>
    <lineage>
        <taxon>Eukaryota</taxon>
        <taxon>Sar</taxon>
        <taxon>Stramenopiles</taxon>
        <taxon>Ochrophyta</taxon>
        <taxon>Bacillariophyta</taxon>
        <taxon>Coscinodiscophyceae</taxon>
        <taxon>Corethrophycidae</taxon>
        <taxon>Corethrales</taxon>
        <taxon>Corethraceae</taxon>
        <taxon>Corethron</taxon>
    </lineage>
</organism>
<dbReference type="PANTHER" id="PTHR46230">
    <property type="match status" value="1"/>
</dbReference>
<dbReference type="GO" id="GO:0016226">
    <property type="term" value="P:iron-sulfur cluster assembly"/>
    <property type="evidence" value="ECO:0007669"/>
    <property type="project" value="TreeGrafter"/>
</dbReference>
<protein>
    <recommendedName>
        <fullName evidence="3">BolA protein</fullName>
    </recommendedName>
</protein>
<name>A0A7S1BT11_9STRA</name>
<gene>
    <name evidence="2" type="ORF">CHYS00102_LOCUS22930</name>
</gene>
<dbReference type="AlphaFoldDB" id="A0A7S1BT11"/>
<evidence type="ECO:0008006" key="3">
    <source>
        <dbReference type="Google" id="ProtNLM"/>
    </source>
</evidence>
<dbReference type="PANTHER" id="PTHR46230:SF4">
    <property type="entry name" value="PROTEIN BOLA4, CHLOROPLASTIC_MITOCHONDRIAL"/>
    <property type="match status" value="1"/>
</dbReference>
<sequence length="156" mass="17072">MMIRRFTVAPTAALFVPVARSFIPPPSLISAIYPSHFRRPTTVQKSFSRWNEIAAAPAGALRCRSALFSSAAGDDTTIVELCRSKISAALETDEVVVKGAFDDPNGSHIAIEVVSEKFEGKRMMARQQLVYKAIWEEMQGAVHAVDSMVCKTPSEV</sequence>
<dbReference type="Gene3D" id="3.30.300.90">
    <property type="entry name" value="BolA-like"/>
    <property type="match status" value="1"/>
</dbReference>
<dbReference type="Pfam" id="PF01722">
    <property type="entry name" value="BolA"/>
    <property type="match status" value="1"/>
</dbReference>
<evidence type="ECO:0000313" key="2">
    <source>
        <dbReference type="EMBL" id="CAD8895716.1"/>
    </source>
</evidence>
<comment type="similarity">
    <text evidence="1">Belongs to the BolA/IbaG family.</text>
</comment>
<dbReference type="InterPro" id="IPR002634">
    <property type="entry name" value="BolA"/>
</dbReference>
<evidence type="ECO:0000256" key="1">
    <source>
        <dbReference type="RuleBase" id="RU003860"/>
    </source>
</evidence>
<dbReference type="EMBL" id="HBFR01031611">
    <property type="protein sequence ID" value="CAD8895716.1"/>
    <property type="molecule type" value="Transcribed_RNA"/>
</dbReference>
<dbReference type="InterPro" id="IPR036065">
    <property type="entry name" value="BolA-like_sf"/>
</dbReference>
<reference evidence="2" key="1">
    <citation type="submission" date="2021-01" db="EMBL/GenBank/DDBJ databases">
        <authorList>
            <person name="Corre E."/>
            <person name="Pelletier E."/>
            <person name="Niang G."/>
            <person name="Scheremetjew M."/>
            <person name="Finn R."/>
            <person name="Kale V."/>
            <person name="Holt S."/>
            <person name="Cochrane G."/>
            <person name="Meng A."/>
            <person name="Brown T."/>
            <person name="Cohen L."/>
        </authorList>
    </citation>
    <scope>NUCLEOTIDE SEQUENCE</scope>
    <source>
        <strain evidence="2">308</strain>
    </source>
</reference>
<accession>A0A7S1BT11</accession>
<proteinExistence type="inferred from homology"/>